<dbReference type="AlphaFoldDB" id="A0AB39HR73"/>
<accession>A0AB39HR73</accession>
<dbReference type="SUPFAM" id="SSF55729">
    <property type="entry name" value="Acyl-CoA N-acyltransferases (Nat)"/>
    <property type="match status" value="1"/>
</dbReference>
<dbReference type="GO" id="GO:0016747">
    <property type="term" value="F:acyltransferase activity, transferring groups other than amino-acyl groups"/>
    <property type="evidence" value="ECO:0007669"/>
    <property type="project" value="InterPro"/>
</dbReference>
<protein>
    <recommendedName>
        <fullName evidence="1">N-acetyltransferase domain-containing protein</fullName>
    </recommendedName>
</protein>
<dbReference type="Gene3D" id="3.40.630.30">
    <property type="match status" value="1"/>
</dbReference>
<evidence type="ECO:0000259" key="1">
    <source>
        <dbReference type="PROSITE" id="PS51186"/>
    </source>
</evidence>
<dbReference type="InterPro" id="IPR016181">
    <property type="entry name" value="Acyl_CoA_acyltransferase"/>
</dbReference>
<dbReference type="InterPro" id="IPR000182">
    <property type="entry name" value="GNAT_dom"/>
</dbReference>
<name>A0AB39HR73_9BACI</name>
<feature type="domain" description="N-acetyltransferase" evidence="1">
    <location>
        <begin position="3"/>
        <end position="171"/>
    </location>
</feature>
<gene>
    <name evidence="2" type="ORF">AB4Y30_16040</name>
</gene>
<proteinExistence type="predicted"/>
<reference evidence="2" key="1">
    <citation type="submission" date="2024-07" db="EMBL/GenBank/DDBJ databases">
        <title>Halotolerant mesophilic bacterium Ornithinibacillus sp. 4-3, sp. nov., isolated from soil.</title>
        <authorList>
            <person name="Sidarenka A.V."/>
            <person name="Guliayeva D.E."/>
            <person name="Leanovich S.I."/>
            <person name="Hileuskaya K.S."/>
            <person name="Akhremchuk A.E."/>
            <person name="Sikolenko M.A."/>
            <person name="Valentovich L.N."/>
        </authorList>
    </citation>
    <scope>NUCLEOTIDE SEQUENCE</scope>
    <source>
        <strain evidence="2">4-3</strain>
    </source>
</reference>
<dbReference type="PROSITE" id="PS51186">
    <property type="entry name" value="GNAT"/>
    <property type="match status" value="1"/>
</dbReference>
<dbReference type="EMBL" id="CP162599">
    <property type="protein sequence ID" value="XDK32496.1"/>
    <property type="molecule type" value="Genomic_DNA"/>
</dbReference>
<organism evidence="2">
    <name type="scientific">Ornithinibacillus sp. 4-3</name>
    <dbReference type="NCBI Taxonomy" id="3231488"/>
    <lineage>
        <taxon>Bacteria</taxon>
        <taxon>Bacillati</taxon>
        <taxon>Bacillota</taxon>
        <taxon>Bacilli</taxon>
        <taxon>Bacillales</taxon>
        <taxon>Bacillaceae</taxon>
        <taxon>Ornithinibacillus</taxon>
    </lineage>
</organism>
<evidence type="ECO:0000313" key="2">
    <source>
        <dbReference type="EMBL" id="XDK32496.1"/>
    </source>
</evidence>
<dbReference type="RefSeq" id="WP_368653184.1">
    <property type="nucleotide sequence ID" value="NZ_CP162599.1"/>
</dbReference>
<sequence>MLYHTRYLTLTDIDIILELQSKVVQALDSTATLQPLSAEEFTTILSEDKLMIGMFDEERLISFRALLIPKLDDPYGHLGLDVGIPENELSKVIYSEVSVVDPDYRGKRLQTQMGLYLFERIDTEKFYHVCATVAPHNIPSLLDKLMLGMEIRALKEKYSGKLRYILYKDLRKKDESISTEDVTLVDLEDIDAQQKMLNEGFAGALFIKDAGKLSIGYRKL</sequence>